<proteinExistence type="predicted"/>
<sequence length="80" mass="9120">MASQNSDLNISDFFELSFGLGPIELDPTSFVTEELTYELFISLIEPSLCEPNPRGIFRKLFPYLVDNINRTISITKLANY</sequence>
<dbReference type="EMBL" id="CAJVQC010024368">
    <property type="protein sequence ID" value="CAG8726177.1"/>
    <property type="molecule type" value="Genomic_DNA"/>
</dbReference>
<evidence type="ECO:0000313" key="1">
    <source>
        <dbReference type="EMBL" id="CAG8726177.1"/>
    </source>
</evidence>
<gene>
    <name evidence="1" type="ORF">RPERSI_LOCUS11713</name>
</gene>
<keyword evidence="2" id="KW-1185">Reference proteome</keyword>
<dbReference type="Proteomes" id="UP000789920">
    <property type="component" value="Unassembled WGS sequence"/>
</dbReference>
<comment type="caution">
    <text evidence="1">The sequence shown here is derived from an EMBL/GenBank/DDBJ whole genome shotgun (WGS) entry which is preliminary data.</text>
</comment>
<evidence type="ECO:0000313" key="2">
    <source>
        <dbReference type="Proteomes" id="UP000789920"/>
    </source>
</evidence>
<accession>A0ACA9PXH3</accession>
<feature type="non-terminal residue" evidence="1">
    <location>
        <position position="80"/>
    </location>
</feature>
<organism evidence="1 2">
    <name type="scientific">Racocetra persica</name>
    <dbReference type="NCBI Taxonomy" id="160502"/>
    <lineage>
        <taxon>Eukaryota</taxon>
        <taxon>Fungi</taxon>
        <taxon>Fungi incertae sedis</taxon>
        <taxon>Mucoromycota</taxon>
        <taxon>Glomeromycotina</taxon>
        <taxon>Glomeromycetes</taxon>
        <taxon>Diversisporales</taxon>
        <taxon>Gigasporaceae</taxon>
        <taxon>Racocetra</taxon>
    </lineage>
</organism>
<protein>
    <submittedName>
        <fullName evidence="1">32539_t:CDS:1</fullName>
    </submittedName>
</protein>
<name>A0ACA9PXH3_9GLOM</name>
<reference evidence="1" key="1">
    <citation type="submission" date="2021-06" db="EMBL/GenBank/DDBJ databases">
        <authorList>
            <person name="Kallberg Y."/>
            <person name="Tangrot J."/>
            <person name="Rosling A."/>
        </authorList>
    </citation>
    <scope>NUCLEOTIDE SEQUENCE</scope>
    <source>
        <strain evidence="1">MA461A</strain>
    </source>
</reference>